<sequence length="287" mass="32086">MAFNDAIKDISYGGIAGSLAKVIEFPFDTIKVRLQSLPNFQHESTWTTIKYTWNKEGLVDGFYKGLKAPMMGAFMESAVLFLSYNSSTNCLSNLTNSSKDLLWIQSLSGGFAGFFASFVLTPVELIKCNLQVSNLNTNHKTYNYSSMIKQVLRNDGITGLWKGLSSTIIRESGGTAIWFSTYEVSVKYLNQINPDFESFNLLSSGALSGITFNLSMHPIDTIKSNIQTFDMLNQNLKVKPDFVQTTRKLVQTGGIKSLYHGLGITLIRAIPANAMIFYLYDFLKRNF</sequence>
<dbReference type="GO" id="GO:1990575">
    <property type="term" value="P:mitochondrial L-ornithine transmembrane transport"/>
    <property type="evidence" value="ECO:0007669"/>
    <property type="project" value="EnsemblFungi"/>
</dbReference>
<proteinExistence type="inferred from homology"/>
<dbReference type="RefSeq" id="XP_020075252.1">
    <property type="nucleotide sequence ID" value="XM_020219375.1"/>
</dbReference>
<keyword evidence="6 11" id="KW-0812">Transmembrane</keyword>
<name>A0A1E4RGD3_9ASCO</name>
<protein>
    <recommendedName>
        <fullName evidence="4">Mitochondrial thiamine pyrophosphate carrier 1</fullName>
    </recommendedName>
</protein>
<gene>
    <name evidence="14" type="ORF">HYPBUDRAFT_12749</name>
</gene>
<comment type="subcellular location">
    <subcellularLocation>
        <location evidence="2">Mitochondrion membrane</location>
        <topology evidence="2">Multi-pass membrane protein</topology>
    </subcellularLocation>
</comment>
<evidence type="ECO:0000256" key="5">
    <source>
        <dbReference type="ARBA" id="ARBA00022448"/>
    </source>
</evidence>
<feature type="transmembrane region" description="Helical" evidence="13">
    <location>
        <begin position="258"/>
        <end position="280"/>
    </location>
</feature>
<dbReference type="OrthoDB" id="2139348at2759"/>
<evidence type="ECO:0000256" key="2">
    <source>
        <dbReference type="ARBA" id="ARBA00004225"/>
    </source>
</evidence>
<dbReference type="InterPro" id="IPR018108">
    <property type="entry name" value="MCP_transmembrane"/>
</dbReference>
<keyword evidence="7" id="KW-0677">Repeat</keyword>
<evidence type="ECO:0000256" key="9">
    <source>
        <dbReference type="ARBA" id="ARBA00023128"/>
    </source>
</evidence>
<keyword evidence="5 12" id="KW-0813">Transport</keyword>
<evidence type="ECO:0000256" key="12">
    <source>
        <dbReference type="RuleBase" id="RU000488"/>
    </source>
</evidence>
<dbReference type="EMBL" id="KV454543">
    <property type="protein sequence ID" value="ODV66185.1"/>
    <property type="molecule type" value="Genomic_DNA"/>
</dbReference>
<evidence type="ECO:0000256" key="13">
    <source>
        <dbReference type="SAM" id="Phobius"/>
    </source>
</evidence>
<dbReference type="InterPro" id="IPR023395">
    <property type="entry name" value="MCP_dom_sf"/>
</dbReference>
<feature type="repeat" description="Solcar" evidence="11">
    <location>
        <begin position="100"/>
        <end position="188"/>
    </location>
</feature>
<organism evidence="14 15">
    <name type="scientific">Hyphopichia burtonii NRRL Y-1933</name>
    <dbReference type="NCBI Taxonomy" id="984485"/>
    <lineage>
        <taxon>Eukaryota</taxon>
        <taxon>Fungi</taxon>
        <taxon>Dikarya</taxon>
        <taxon>Ascomycota</taxon>
        <taxon>Saccharomycotina</taxon>
        <taxon>Pichiomycetes</taxon>
        <taxon>Debaryomycetaceae</taxon>
        <taxon>Hyphopichia</taxon>
    </lineage>
</organism>
<dbReference type="Gene3D" id="1.50.40.10">
    <property type="entry name" value="Mitochondrial carrier domain"/>
    <property type="match status" value="1"/>
</dbReference>
<accession>A0A1E4RGD3</accession>
<evidence type="ECO:0000256" key="1">
    <source>
        <dbReference type="ARBA" id="ARBA00002238"/>
    </source>
</evidence>
<feature type="repeat" description="Solcar" evidence="11">
    <location>
        <begin position="4"/>
        <end position="90"/>
    </location>
</feature>
<keyword evidence="9" id="KW-0496">Mitochondrion</keyword>
<keyword evidence="15" id="KW-1185">Reference proteome</keyword>
<dbReference type="AlphaFoldDB" id="A0A1E4RGD3"/>
<dbReference type="PANTHER" id="PTHR45624">
    <property type="entry name" value="MITOCHONDRIAL BASIC AMINO ACIDS TRANSPORTER-RELATED"/>
    <property type="match status" value="1"/>
</dbReference>
<evidence type="ECO:0000256" key="11">
    <source>
        <dbReference type="PROSITE-ProRule" id="PRU00282"/>
    </source>
</evidence>
<dbReference type="Proteomes" id="UP000095085">
    <property type="component" value="Unassembled WGS sequence"/>
</dbReference>
<reference evidence="15" key="1">
    <citation type="submission" date="2016-05" db="EMBL/GenBank/DDBJ databases">
        <title>Comparative genomics of biotechnologically important yeasts.</title>
        <authorList>
            <consortium name="DOE Joint Genome Institute"/>
            <person name="Riley R."/>
            <person name="Haridas S."/>
            <person name="Wolfe K.H."/>
            <person name="Lopes M.R."/>
            <person name="Hittinger C.T."/>
            <person name="Goker M."/>
            <person name="Salamov A."/>
            <person name="Wisecaver J."/>
            <person name="Long T.M."/>
            <person name="Aerts A.L."/>
            <person name="Barry K."/>
            <person name="Choi C."/>
            <person name="Clum A."/>
            <person name="Coughlan A.Y."/>
            <person name="Deshpande S."/>
            <person name="Douglass A.P."/>
            <person name="Hanson S.J."/>
            <person name="Klenk H.-P."/>
            <person name="Labutti K."/>
            <person name="Lapidus A."/>
            <person name="Lindquist E."/>
            <person name="Lipzen A."/>
            <person name="Meier-Kolthoff J.P."/>
            <person name="Ohm R.A."/>
            <person name="Otillar R.P."/>
            <person name="Pangilinan J."/>
            <person name="Peng Y."/>
            <person name="Rokas A."/>
            <person name="Rosa C.A."/>
            <person name="Scheuner C."/>
            <person name="Sibirny A.A."/>
            <person name="Slot J.C."/>
            <person name="Stielow J.B."/>
            <person name="Sun H."/>
            <person name="Kurtzman C.P."/>
            <person name="Blackwell M."/>
            <person name="Grigoriev I.V."/>
            <person name="Jeffries T.W."/>
        </authorList>
    </citation>
    <scope>NUCLEOTIDE SEQUENCE [LARGE SCALE GENOMIC DNA]</scope>
    <source>
        <strain evidence="15">NRRL Y-1933</strain>
    </source>
</reference>
<keyword evidence="8 13" id="KW-1133">Transmembrane helix</keyword>
<evidence type="ECO:0000256" key="8">
    <source>
        <dbReference type="ARBA" id="ARBA00022989"/>
    </source>
</evidence>
<evidence type="ECO:0000256" key="3">
    <source>
        <dbReference type="ARBA" id="ARBA00006375"/>
    </source>
</evidence>
<evidence type="ECO:0000256" key="10">
    <source>
        <dbReference type="ARBA" id="ARBA00023136"/>
    </source>
</evidence>
<dbReference type="GeneID" id="30993925"/>
<dbReference type="PROSITE" id="PS50920">
    <property type="entry name" value="SOLCAR"/>
    <property type="match status" value="3"/>
</dbReference>
<dbReference type="GO" id="GO:0000064">
    <property type="term" value="F:L-ornithine transmembrane transporter activity"/>
    <property type="evidence" value="ECO:0007669"/>
    <property type="project" value="EnsemblFungi"/>
</dbReference>
<dbReference type="PANTHER" id="PTHR45624:SF31">
    <property type="entry name" value="MITOCHONDRIAL ORNITHINE TRANSPORTER 1"/>
    <property type="match status" value="1"/>
</dbReference>
<dbReference type="GO" id="GO:0031966">
    <property type="term" value="C:mitochondrial membrane"/>
    <property type="evidence" value="ECO:0007669"/>
    <property type="project" value="UniProtKB-SubCell"/>
</dbReference>
<comment type="function">
    <text evidence="1">Mitochondrial transporter that mediates uptake of thiamine pyrophosphate (ThPP) into mitochondria.</text>
</comment>
<keyword evidence="10 11" id="KW-0472">Membrane</keyword>
<dbReference type="Pfam" id="PF00153">
    <property type="entry name" value="Mito_carr"/>
    <property type="match status" value="3"/>
</dbReference>
<dbReference type="InterPro" id="IPR050567">
    <property type="entry name" value="Mitochondrial_Carrier"/>
</dbReference>
<evidence type="ECO:0000256" key="7">
    <source>
        <dbReference type="ARBA" id="ARBA00022737"/>
    </source>
</evidence>
<evidence type="ECO:0000256" key="6">
    <source>
        <dbReference type="ARBA" id="ARBA00022692"/>
    </source>
</evidence>
<feature type="repeat" description="Solcar" evidence="11">
    <location>
        <begin position="196"/>
        <end position="286"/>
    </location>
</feature>
<dbReference type="SUPFAM" id="SSF103506">
    <property type="entry name" value="Mitochondrial carrier"/>
    <property type="match status" value="1"/>
</dbReference>
<evidence type="ECO:0000313" key="15">
    <source>
        <dbReference type="Proteomes" id="UP000095085"/>
    </source>
</evidence>
<dbReference type="STRING" id="984485.A0A1E4RGD3"/>
<evidence type="ECO:0000256" key="4">
    <source>
        <dbReference type="ARBA" id="ARBA00021935"/>
    </source>
</evidence>
<dbReference type="GO" id="GO:0006526">
    <property type="term" value="P:L-arginine biosynthetic process"/>
    <property type="evidence" value="ECO:0007669"/>
    <property type="project" value="EnsemblFungi"/>
</dbReference>
<evidence type="ECO:0000313" key="14">
    <source>
        <dbReference type="EMBL" id="ODV66185.1"/>
    </source>
</evidence>
<comment type="similarity">
    <text evidence="3 12">Belongs to the mitochondrial carrier (TC 2.A.29) family.</text>
</comment>